<feature type="domain" description="SF4 helicase" evidence="13">
    <location>
        <begin position="184"/>
        <end position="451"/>
    </location>
</feature>
<evidence type="ECO:0000256" key="11">
    <source>
        <dbReference type="NCBIfam" id="TIGR00665"/>
    </source>
</evidence>
<organism evidence="14 15">
    <name type="scientific">Paraburkholderia fungorum</name>
    <dbReference type="NCBI Taxonomy" id="134537"/>
    <lineage>
        <taxon>Bacteria</taxon>
        <taxon>Pseudomonadati</taxon>
        <taxon>Pseudomonadota</taxon>
        <taxon>Betaproteobacteria</taxon>
        <taxon>Burkholderiales</taxon>
        <taxon>Burkholderiaceae</taxon>
        <taxon>Paraburkholderia</taxon>
    </lineage>
</organism>
<evidence type="ECO:0000256" key="6">
    <source>
        <dbReference type="ARBA" id="ARBA00022806"/>
    </source>
</evidence>
<keyword evidence="6 12" id="KW-0347">Helicase</keyword>
<comment type="function">
    <text evidence="12">The main replicative DNA helicase, it participates in initiation and elongation during chromosome replication. Travels ahead of the DNA replisome, separating dsDNA into templates for DNA synthesis. A processive ATP-dependent 5'-3' DNA helicase it has DNA-dependent ATPase activity.</text>
</comment>
<evidence type="ECO:0000313" key="15">
    <source>
        <dbReference type="Proteomes" id="UP000283709"/>
    </source>
</evidence>
<dbReference type="CDD" id="cd00984">
    <property type="entry name" value="DnaB_C"/>
    <property type="match status" value="1"/>
</dbReference>
<keyword evidence="3 12" id="KW-0235">DNA replication</keyword>
<evidence type="ECO:0000313" key="14">
    <source>
        <dbReference type="EMBL" id="RKF36135.1"/>
    </source>
</evidence>
<sequence length="454" mass="50033">MGANDPLEARDPIASIESEQAVLGALMLDNEAFDRIVHLVGEKDFTLPEHRSIFRAISRMLATQRQADAVTIYEFLSAHGSKIRQPLQYLNEIVQSTPSAANVVRYAEIVRARSLLRATMAAARQVIDLCHNTAGREVLEIIDQAQASFMRLSDVDQRADGFTAIVPALTRVVERVDELYHKGPAAGITGTATGFDDLDRMLDGMHGGELIIVGGRPSMGKTSFAMNIAEHVAIRLRLPAAVASLEMPTEQLTQRMLASQARINQHRLRTGKLEQDDWPRLTHGVQLMADAPIHVFEGAGLTPTSLKGKLRRLKRELGQLGVVVIDYLQLMNGDGSHNDMRAAELSEISRSLKLIAKELKVPVIALSQLNRGLEQRPNKRPVMSDLRESGAIEQDADVILFIYRDEVYNPDSADRGTAEIICAKQRNGPIGTVRLTFQNALTRFENFASPGSGH</sequence>
<dbReference type="GO" id="GO:0016887">
    <property type="term" value="F:ATP hydrolysis activity"/>
    <property type="evidence" value="ECO:0007669"/>
    <property type="project" value="RHEA"/>
</dbReference>
<keyword evidence="4 12" id="KW-0547">Nucleotide-binding</keyword>
<dbReference type="Pfam" id="PF00772">
    <property type="entry name" value="DnaB"/>
    <property type="match status" value="1"/>
</dbReference>
<dbReference type="NCBIfam" id="TIGR00665">
    <property type="entry name" value="DnaB"/>
    <property type="match status" value="1"/>
</dbReference>
<evidence type="ECO:0000256" key="4">
    <source>
        <dbReference type="ARBA" id="ARBA00022741"/>
    </source>
</evidence>
<evidence type="ECO:0000256" key="5">
    <source>
        <dbReference type="ARBA" id="ARBA00022801"/>
    </source>
</evidence>
<dbReference type="PROSITE" id="PS51199">
    <property type="entry name" value="SF4_HELICASE"/>
    <property type="match status" value="1"/>
</dbReference>
<proteinExistence type="inferred from homology"/>
<dbReference type="Gene3D" id="1.10.860.10">
    <property type="entry name" value="DNAb Helicase, Chain A"/>
    <property type="match status" value="1"/>
</dbReference>
<comment type="caution">
    <text evidence="14">The sequence shown here is derived from an EMBL/GenBank/DDBJ whole genome shotgun (WGS) entry which is preliminary data.</text>
</comment>
<dbReference type="RefSeq" id="WP_120347873.1">
    <property type="nucleotide sequence ID" value="NZ_MCAS01000042.1"/>
</dbReference>
<dbReference type="FunFam" id="3.40.50.300:FF:000076">
    <property type="entry name" value="Replicative DNA helicase"/>
    <property type="match status" value="1"/>
</dbReference>
<dbReference type="Pfam" id="PF03796">
    <property type="entry name" value="DnaB_C"/>
    <property type="match status" value="1"/>
</dbReference>
<dbReference type="GO" id="GO:0005524">
    <property type="term" value="F:ATP binding"/>
    <property type="evidence" value="ECO:0007669"/>
    <property type="project" value="UniProtKB-UniRule"/>
</dbReference>
<dbReference type="InterPro" id="IPR016136">
    <property type="entry name" value="DNA_helicase_N/primase_C"/>
</dbReference>
<dbReference type="GO" id="GO:0042802">
    <property type="term" value="F:identical protein binding"/>
    <property type="evidence" value="ECO:0007669"/>
    <property type="project" value="UniProtKB-ARBA"/>
</dbReference>
<dbReference type="EC" id="5.6.2.3" evidence="11 12"/>
<dbReference type="PANTHER" id="PTHR30153">
    <property type="entry name" value="REPLICATIVE DNA HELICASE DNAB"/>
    <property type="match status" value="1"/>
</dbReference>
<keyword evidence="2 12" id="KW-0639">Primosome</keyword>
<evidence type="ECO:0000256" key="7">
    <source>
        <dbReference type="ARBA" id="ARBA00022840"/>
    </source>
</evidence>
<evidence type="ECO:0000259" key="13">
    <source>
        <dbReference type="PROSITE" id="PS51199"/>
    </source>
</evidence>
<dbReference type="GO" id="GO:0003677">
    <property type="term" value="F:DNA binding"/>
    <property type="evidence" value="ECO:0007669"/>
    <property type="project" value="UniProtKB-UniRule"/>
</dbReference>
<keyword evidence="8 12" id="KW-0238">DNA-binding</keyword>
<evidence type="ECO:0000256" key="9">
    <source>
        <dbReference type="ARBA" id="ARBA00023235"/>
    </source>
</evidence>
<accession>A0A3R7L7R7</accession>
<dbReference type="InterPro" id="IPR036185">
    <property type="entry name" value="DNA_heli_DnaB-like_N_sf"/>
</dbReference>
<dbReference type="AlphaFoldDB" id="A0A3R7L7R7"/>
<keyword evidence="7 12" id="KW-0067">ATP-binding</keyword>
<dbReference type="GO" id="GO:0043139">
    <property type="term" value="F:5'-3' DNA helicase activity"/>
    <property type="evidence" value="ECO:0007669"/>
    <property type="project" value="UniProtKB-EC"/>
</dbReference>
<dbReference type="GO" id="GO:0005829">
    <property type="term" value="C:cytosol"/>
    <property type="evidence" value="ECO:0007669"/>
    <property type="project" value="TreeGrafter"/>
</dbReference>
<keyword evidence="5 12" id="KW-0378">Hydrolase</keyword>
<dbReference type="OrthoDB" id="9017287at2"/>
<gene>
    <name evidence="14" type="ORF">BCY88_36690</name>
</gene>
<evidence type="ECO:0000256" key="2">
    <source>
        <dbReference type="ARBA" id="ARBA00022515"/>
    </source>
</evidence>
<evidence type="ECO:0000256" key="3">
    <source>
        <dbReference type="ARBA" id="ARBA00022705"/>
    </source>
</evidence>
<evidence type="ECO:0000256" key="10">
    <source>
        <dbReference type="ARBA" id="ARBA00048954"/>
    </source>
</evidence>
<comment type="similarity">
    <text evidence="1 12">Belongs to the helicase family. DnaB subfamily.</text>
</comment>
<reference evidence="14 15" key="1">
    <citation type="submission" date="2016-07" db="EMBL/GenBank/DDBJ databases">
        <title>Genome analysis of Burkholderia fungorum ES3-20.</title>
        <authorList>
            <person name="Xu D."/>
            <person name="Yao R."/>
            <person name="Zheng S."/>
        </authorList>
    </citation>
    <scope>NUCLEOTIDE SEQUENCE [LARGE SCALE GENOMIC DNA]</scope>
    <source>
        <strain evidence="14 15">ES3-20</strain>
    </source>
</reference>
<dbReference type="InterPro" id="IPR007693">
    <property type="entry name" value="DNA_helicase_DnaB-like_N"/>
</dbReference>
<dbReference type="Gene3D" id="3.40.50.300">
    <property type="entry name" value="P-loop containing nucleotide triphosphate hydrolases"/>
    <property type="match status" value="1"/>
</dbReference>
<dbReference type="InterPro" id="IPR007692">
    <property type="entry name" value="DNA_helicase_DnaB"/>
</dbReference>
<dbReference type="InterPro" id="IPR027417">
    <property type="entry name" value="P-loop_NTPase"/>
</dbReference>
<dbReference type="InterPro" id="IPR007694">
    <property type="entry name" value="DNA_helicase_DnaB-like_C"/>
</dbReference>
<dbReference type="Proteomes" id="UP000283709">
    <property type="component" value="Unassembled WGS sequence"/>
</dbReference>
<dbReference type="SUPFAM" id="SSF52540">
    <property type="entry name" value="P-loop containing nucleoside triphosphate hydrolases"/>
    <property type="match status" value="1"/>
</dbReference>
<dbReference type="GO" id="GO:1990077">
    <property type="term" value="C:primosome complex"/>
    <property type="evidence" value="ECO:0007669"/>
    <property type="project" value="UniProtKB-UniRule"/>
</dbReference>
<evidence type="ECO:0000256" key="8">
    <source>
        <dbReference type="ARBA" id="ARBA00023125"/>
    </source>
</evidence>
<comment type="catalytic activity">
    <reaction evidence="10 12">
        <text>ATP + H2O = ADP + phosphate + H(+)</text>
        <dbReference type="Rhea" id="RHEA:13065"/>
        <dbReference type="ChEBI" id="CHEBI:15377"/>
        <dbReference type="ChEBI" id="CHEBI:15378"/>
        <dbReference type="ChEBI" id="CHEBI:30616"/>
        <dbReference type="ChEBI" id="CHEBI:43474"/>
        <dbReference type="ChEBI" id="CHEBI:456216"/>
        <dbReference type="EC" id="5.6.2.3"/>
    </reaction>
</comment>
<dbReference type="GO" id="GO:0006269">
    <property type="term" value="P:DNA replication, synthesis of primer"/>
    <property type="evidence" value="ECO:0007669"/>
    <property type="project" value="UniProtKB-UniRule"/>
</dbReference>
<name>A0A3R7L7R7_9BURK</name>
<dbReference type="SUPFAM" id="SSF48024">
    <property type="entry name" value="N-terminal domain of DnaB helicase"/>
    <property type="match status" value="1"/>
</dbReference>
<dbReference type="PANTHER" id="PTHR30153:SF2">
    <property type="entry name" value="REPLICATIVE DNA HELICASE"/>
    <property type="match status" value="1"/>
</dbReference>
<dbReference type="NCBIfam" id="NF004384">
    <property type="entry name" value="PRK05748.1"/>
    <property type="match status" value="1"/>
</dbReference>
<evidence type="ECO:0000256" key="12">
    <source>
        <dbReference type="RuleBase" id="RU362085"/>
    </source>
</evidence>
<evidence type="ECO:0000256" key="1">
    <source>
        <dbReference type="ARBA" id="ARBA00008428"/>
    </source>
</evidence>
<dbReference type="EMBL" id="MCAS01000042">
    <property type="protein sequence ID" value="RKF36135.1"/>
    <property type="molecule type" value="Genomic_DNA"/>
</dbReference>
<keyword evidence="9" id="KW-0413">Isomerase</keyword>
<protein>
    <recommendedName>
        <fullName evidence="11 12">Replicative DNA helicase</fullName>
        <ecNumber evidence="11 12">5.6.2.3</ecNumber>
    </recommendedName>
</protein>